<dbReference type="EMBL" id="KZ678140">
    <property type="protein sequence ID" value="PSN63177.1"/>
    <property type="molecule type" value="Genomic_DNA"/>
</dbReference>
<dbReference type="Proteomes" id="UP000240883">
    <property type="component" value="Unassembled WGS sequence"/>
</dbReference>
<keyword evidence="2" id="KW-1185">Reference proteome</keyword>
<name>A0A2T2NCM6_CORCC</name>
<accession>A0A2T2NCM6</accession>
<sequence>MQTTTGNHDRCPTQSAKLAYGCYGQRGCWRLLFSCPKADRLVHRVVRAPSTAITALGHARVQPQTRTRTATQTMEQSFLPGHERADSLGPRRCEVLHRSRIHRQRMVQSPNHSQPRRNQGRVCTFGLYSGVWVRGLLTGQMYAVATTISHSDRSRRRAASNTNSHTFELPNPAYDYQQHLCHLPRCTYRSSTRAKGKKRPPAAGCFGNKRTWLSGHLWMARAARVA</sequence>
<dbReference type="AlphaFoldDB" id="A0A2T2NCM6"/>
<organism evidence="1 2">
    <name type="scientific">Corynespora cassiicola Philippines</name>
    <dbReference type="NCBI Taxonomy" id="1448308"/>
    <lineage>
        <taxon>Eukaryota</taxon>
        <taxon>Fungi</taxon>
        <taxon>Dikarya</taxon>
        <taxon>Ascomycota</taxon>
        <taxon>Pezizomycotina</taxon>
        <taxon>Dothideomycetes</taxon>
        <taxon>Pleosporomycetidae</taxon>
        <taxon>Pleosporales</taxon>
        <taxon>Corynesporascaceae</taxon>
        <taxon>Corynespora</taxon>
    </lineage>
</organism>
<evidence type="ECO:0000313" key="1">
    <source>
        <dbReference type="EMBL" id="PSN63177.1"/>
    </source>
</evidence>
<protein>
    <submittedName>
        <fullName evidence="1">Uncharacterized protein</fullName>
    </submittedName>
</protein>
<proteinExistence type="predicted"/>
<reference evidence="1 2" key="1">
    <citation type="journal article" date="2018" name="Front. Microbiol.">
        <title>Genome-Wide Analysis of Corynespora cassiicola Leaf Fall Disease Putative Effectors.</title>
        <authorList>
            <person name="Lopez D."/>
            <person name="Ribeiro S."/>
            <person name="Label P."/>
            <person name="Fumanal B."/>
            <person name="Venisse J.S."/>
            <person name="Kohler A."/>
            <person name="de Oliveira R.R."/>
            <person name="Labutti K."/>
            <person name="Lipzen A."/>
            <person name="Lail K."/>
            <person name="Bauer D."/>
            <person name="Ohm R.A."/>
            <person name="Barry K.W."/>
            <person name="Spatafora J."/>
            <person name="Grigoriev I.V."/>
            <person name="Martin F.M."/>
            <person name="Pujade-Renaud V."/>
        </authorList>
    </citation>
    <scope>NUCLEOTIDE SEQUENCE [LARGE SCALE GENOMIC DNA]</scope>
    <source>
        <strain evidence="1 2">Philippines</strain>
    </source>
</reference>
<gene>
    <name evidence="1" type="ORF">BS50DRAFT_106029</name>
</gene>
<evidence type="ECO:0000313" key="2">
    <source>
        <dbReference type="Proteomes" id="UP000240883"/>
    </source>
</evidence>